<dbReference type="AlphaFoldDB" id="A0A0G3GJ69"/>
<organism evidence="2 3">
    <name type="scientific">Pseudomonas chlororaphis</name>
    <dbReference type="NCBI Taxonomy" id="587753"/>
    <lineage>
        <taxon>Bacteria</taxon>
        <taxon>Pseudomonadati</taxon>
        <taxon>Pseudomonadota</taxon>
        <taxon>Gammaproteobacteria</taxon>
        <taxon>Pseudomonadales</taxon>
        <taxon>Pseudomonadaceae</taxon>
        <taxon>Pseudomonas</taxon>
    </lineage>
</organism>
<name>A0A0G3GJ69_9PSED</name>
<dbReference type="Pfam" id="PF26231">
    <property type="entry name" value="CgnE_B"/>
    <property type="match status" value="1"/>
</dbReference>
<proteinExistence type="predicted"/>
<protein>
    <recommendedName>
        <fullName evidence="1">Crocagin biosynthetic protein CgnE/B domain-containing protein</fullName>
    </recommendedName>
</protein>
<evidence type="ECO:0000259" key="1">
    <source>
        <dbReference type="Pfam" id="PF26231"/>
    </source>
</evidence>
<feature type="domain" description="Crocagin biosynthetic protein CgnE/B" evidence="1">
    <location>
        <begin position="13"/>
        <end position="304"/>
    </location>
</feature>
<dbReference type="Proteomes" id="UP000035212">
    <property type="component" value="Chromosome"/>
</dbReference>
<reference evidence="2 3" key="1">
    <citation type="journal article" date="2015" name="Stand. Genomic Sci.">
        <title>Complete genome of Pseudomonas chlororaphis strain UFB2, a soil bacterium with antibacterial activity against bacterial canker pathogen of tomato.</title>
        <authorList>
            <person name="Deng P."/>
            <person name="Wang X."/>
            <person name="Baird S.M."/>
            <person name="Lu S.E."/>
        </authorList>
    </citation>
    <scope>NUCLEOTIDE SEQUENCE [LARGE SCALE GENOMIC DNA]</scope>
    <source>
        <strain evidence="2 3">UFB2</strain>
    </source>
</reference>
<dbReference type="EMBL" id="CP011020">
    <property type="protein sequence ID" value="AKK01149.1"/>
    <property type="molecule type" value="Genomic_DNA"/>
</dbReference>
<gene>
    <name evidence="2" type="ORF">VM99_24945</name>
</gene>
<accession>A0A0G3GJ69</accession>
<dbReference type="InterPro" id="IPR058799">
    <property type="entry name" value="CgnE_B"/>
</dbReference>
<sequence>MSTTISIPSLFGDEEFWVLADSIPFLDECSQRGLNAADINEVKQLPLNSVIFSFSNSAAKLTLALAQSTQKKRSVFCATQVFEPSLHCANYSLSLLLNSDFQEALKRQRVVLNMLNSNYLFLLTGDGSTGQMALSPKAEPYALIAEDVSGYFIHSVAEFFEVHYAHMNPEEACPFSFNGVLEVSGVLTVLRKPNPILPKDIGMRLGLLSDKIFEKGGLLVVVDNEVKSLRVDNREYMELLTVAAGARGLRLTEFAIGVNSEIKPLIDYKMNSQLNEGIDGVHLAIGDGSSGYHIDFLSPAVSVTPIV</sequence>
<evidence type="ECO:0000313" key="2">
    <source>
        <dbReference type="EMBL" id="AKK01149.1"/>
    </source>
</evidence>
<reference evidence="3" key="2">
    <citation type="submission" date="2015-03" db="EMBL/GenBank/DDBJ databases">
        <authorList>
            <person name="Deng P."/>
            <person name="Lu S."/>
        </authorList>
    </citation>
    <scope>NUCLEOTIDE SEQUENCE [LARGE SCALE GENOMIC DNA]</scope>
    <source>
        <strain evidence="3">UFB2</strain>
    </source>
</reference>
<dbReference type="PATRIC" id="fig|587753.11.peg.5124"/>
<evidence type="ECO:0000313" key="3">
    <source>
        <dbReference type="Proteomes" id="UP000035212"/>
    </source>
</evidence>